<dbReference type="EMBL" id="SPQT01000018">
    <property type="protein sequence ID" value="TFV44465.1"/>
    <property type="molecule type" value="Genomic_DNA"/>
</dbReference>
<dbReference type="Pfam" id="PF04226">
    <property type="entry name" value="Transgly_assoc"/>
    <property type="match status" value="1"/>
</dbReference>
<keyword evidence="4 7" id="KW-0812">Transmembrane</keyword>
<evidence type="ECO:0000256" key="4">
    <source>
        <dbReference type="ARBA" id="ARBA00022692"/>
    </source>
</evidence>
<comment type="similarity">
    <text evidence="2">Belongs to the UPF0410 family.</text>
</comment>
<protein>
    <submittedName>
        <fullName evidence="8">GlsB/YeaQ/YmgE family stress response membrane protein</fullName>
    </submittedName>
</protein>
<comment type="caution">
    <text evidence="8">The sequence shown here is derived from an EMBL/GenBank/DDBJ whole genome shotgun (WGS) entry which is preliminary data.</text>
</comment>
<organism evidence="8 9">
    <name type="scientific">Bradyrhizobium niftali</name>
    <dbReference type="NCBI Taxonomy" id="2560055"/>
    <lineage>
        <taxon>Bacteria</taxon>
        <taxon>Pseudomonadati</taxon>
        <taxon>Pseudomonadota</taxon>
        <taxon>Alphaproteobacteria</taxon>
        <taxon>Hyphomicrobiales</taxon>
        <taxon>Nitrobacteraceae</taxon>
        <taxon>Bradyrhizobium</taxon>
    </lineage>
</organism>
<keyword evidence="6 7" id="KW-0472">Membrane</keyword>
<dbReference type="InterPro" id="IPR007341">
    <property type="entry name" value="Transgly_assoc"/>
</dbReference>
<evidence type="ECO:0000256" key="3">
    <source>
        <dbReference type="ARBA" id="ARBA00022475"/>
    </source>
</evidence>
<evidence type="ECO:0000313" key="8">
    <source>
        <dbReference type="EMBL" id="TFV44465.1"/>
    </source>
</evidence>
<evidence type="ECO:0000256" key="7">
    <source>
        <dbReference type="SAM" id="Phobius"/>
    </source>
</evidence>
<evidence type="ECO:0000256" key="5">
    <source>
        <dbReference type="ARBA" id="ARBA00022989"/>
    </source>
</evidence>
<keyword evidence="3" id="KW-1003">Cell membrane</keyword>
<dbReference type="PANTHER" id="PTHR33884">
    <property type="entry name" value="UPF0410 PROTEIN YMGE"/>
    <property type="match status" value="1"/>
</dbReference>
<dbReference type="PANTHER" id="PTHR33884:SF3">
    <property type="entry name" value="UPF0410 PROTEIN YMGE"/>
    <property type="match status" value="1"/>
</dbReference>
<proteinExistence type="inferred from homology"/>
<feature type="transmembrane region" description="Helical" evidence="7">
    <location>
        <begin position="6"/>
        <end position="25"/>
    </location>
</feature>
<dbReference type="OrthoDB" id="5296069at2"/>
<dbReference type="AlphaFoldDB" id="A0A4Y9LMC4"/>
<feature type="transmembrane region" description="Helical" evidence="7">
    <location>
        <begin position="32"/>
        <end position="52"/>
    </location>
</feature>
<keyword evidence="9" id="KW-1185">Reference proteome</keyword>
<reference evidence="8 9" key="1">
    <citation type="submission" date="2019-03" db="EMBL/GenBank/DDBJ databases">
        <title>Bradyrhizobium diversity isolated from nodules of Chamaecrista fasciculata.</title>
        <authorList>
            <person name="Klepa M.S."/>
            <person name="Urquiaga M.O."/>
            <person name="Hungria M."/>
            <person name="Delamuta J.R."/>
        </authorList>
    </citation>
    <scope>NUCLEOTIDE SEQUENCE [LARGE SCALE GENOMIC DNA]</scope>
    <source>
        <strain evidence="8 9">CNPSo 3448</strain>
    </source>
</reference>
<feature type="transmembrane region" description="Helical" evidence="7">
    <location>
        <begin position="64"/>
        <end position="85"/>
    </location>
</feature>
<name>A0A4Y9LMC4_9BRAD</name>
<keyword evidence="5 7" id="KW-1133">Transmembrane helix</keyword>
<accession>A0A4Y9LMC4</accession>
<evidence type="ECO:0000313" key="9">
    <source>
        <dbReference type="Proteomes" id="UP000297966"/>
    </source>
</evidence>
<sequence length="104" mass="10740">MKMNISGESLFVILAVGIAAGWLAGQIVMGTGLGLVGDLVVGIAGAFIASWIFPQLGIHLGSGIVSQIIDAAVGAVLLLMIIGLVRGRRGWGGSWGGGVWRKRW</sequence>
<evidence type="ECO:0000256" key="1">
    <source>
        <dbReference type="ARBA" id="ARBA00004651"/>
    </source>
</evidence>
<dbReference type="GO" id="GO:0005886">
    <property type="term" value="C:plasma membrane"/>
    <property type="evidence" value="ECO:0007669"/>
    <property type="project" value="UniProtKB-SubCell"/>
</dbReference>
<gene>
    <name evidence="8" type="ORF">E4K65_27650</name>
</gene>
<evidence type="ECO:0000256" key="2">
    <source>
        <dbReference type="ARBA" id="ARBA00011006"/>
    </source>
</evidence>
<comment type="subcellular location">
    <subcellularLocation>
        <location evidence="1">Cell membrane</location>
        <topology evidence="1">Multi-pass membrane protein</topology>
    </subcellularLocation>
</comment>
<evidence type="ECO:0000256" key="6">
    <source>
        <dbReference type="ARBA" id="ARBA00023136"/>
    </source>
</evidence>
<dbReference type="Proteomes" id="UP000297966">
    <property type="component" value="Unassembled WGS sequence"/>
</dbReference>